<evidence type="ECO:0000313" key="17">
    <source>
        <dbReference type="EMBL" id="AFP94204.1"/>
    </source>
</evidence>
<organism evidence="17 18">
    <name type="scientific">bat polyomavirus 2b</name>
    <dbReference type="NCBI Taxonomy" id="2758132"/>
    <lineage>
        <taxon>Viruses</taxon>
        <taxon>Monodnaviria</taxon>
        <taxon>Shotokuvirae</taxon>
        <taxon>Cossaviricota</taxon>
        <taxon>Papovaviricetes</taxon>
        <taxon>Sepolyvirales</taxon>
        <taxon>Polyomaviridae</taxon>
        <taxon>Betapolyomavirus</taxon>
        <taxon>Betapolyomavirus pteparnellii</taxon>
    </lineage>
</organism>
<evidence type="ECO:0000256" key="4">
    <source>
        <dbReference type="ARBA" id="ARBA00022518"/>
    </source>
</evidence>
<evidence type="ECO:0000256" key="3">
    <source>
        <dbReference type="ARBA" id="ARBA00016539"/>
    </source>
</evidence>
<evidence type="ECO:0000256" key="15">
    <source>
        <dbReference type="ARBA" id="ARBA00023200"/>
    </source>
</evidence>
<dbReference type="Gene3D" id="1.10.287.110">
    <property type="entry name" value="DnaJ domain"/>
    <property type="match status" value="1"/>
</dbReference>
<sequence length="175" mass="20403">MDKALNREESQELMQLLGLHMTLYGQLPMMRKAYLNKCKEYHPDKGGDENKMKRMNELYKKLEDALSATSREETIWNSWSAGEVGSDVAPGPDALYCRDWDVCSKGLAPTYCCCLLCLLRKKHQNRKICNFVLNVWGRCYCYNCYLNWFGLDKCYTSFLMWCSCIGEIPMRDLNI</sequence>
<dbReference type="InterPro" id="IPR003354">
    <property type="entry name" value="Papo_T_antigen"/>
</dbReference>
<keyword evidence="5" id="KW-0597">Phosphoprotein</keyword>
<keyword evidence="4" id="KW-0244">Early protein</keyword>
<dbReference type="GO" id="GO:0030430">
    <property type="term" value="C:host cell cytoplasm"/>
    <property type="evidence" value="ECO:0007669"/>
    <property type="project" value="UniProtKB-SubCell"/>
</dbReference>
<evidence type="ECO:0000256" key="2">
    <source>
        <dbReference type="ARBA" id="ARBA00004192"/>
    </source>
</evidence>
<evidence type="ECO:0000256" key="5">
    <source>
        <dbReference type="ARBA" id="ARBA00022553"/>
    </source>
</evidence>
<protein>
    <recommendedName>
        <fullName evidence="3">Small t antigen</fullName>
    </recommendedName>
</protein>
<dbReference type="GeneID" id="26101534"/>
<dbReference type="Proteomes" id="UP000167685">
    <property type="component" value="Segment"/>
</dbReference>
<comment type="subcellular location">
    <subcellularLocation>
        <location evidence="2">Host cytoplasm</location>
    </subcellularLocation>
    <subcellularLocation>
        <location evidence="1">Host nucleus</location>
    </subcellularLocation>
</comment>
<evidence type="ECO:0000256" key="13">
    <source>
        <dbReference type="ARBA" id="ARBA00023159"/>
    </source>
</evidence>
<keyword evidence="18" id="KW-1185">Reference proteome</keyword>
<keyword evidence="10" id="KW-0862">Zinc</keyword>
<dbReference type="FunFam" id="1.10.287.110:FF:000161">
    <property type="entry name" value="Small t antigen"/>
    <property type="match status" value="1"/>
</dbReference>
<dbReference type="RefSeq" id="YP_009174998.1">
    <property type="nucleotide sequence ID" value="NC_028121.1"/>
</dbReference>
<dbReference type="Pfam" id="PF02380">
    <property type="entry name" value="Papo_T_antigen"/>
    <property type="match status" value="1"/>
</dbReference>
<dbReference type="InterPro" id="IPR036092">
    <property type="entry name" value="Papo_T_antigensf"/>
</dbReference>
<keyword evidence="12" id="KW-0805">Transcription regulation</keyword>
<name>J3TNZ9_9POLY</name>
<keyword evidence="8" id="KW-0479">Metal-binding</keyword>
<dbReference type="InterPro" id="IPR036869">
    <property type="entry name" value="J_dom_sf"/>
</dbReference>
<keyword evidence="13" id="KW-0010">Activator</keyword>
<dbReference type="SUPFAM" id="SSF161240">
    <property type="entry name" value="T-antigen specific domain-like"/>
    <property type="match status" value="1"/>
</dbReference>
<evidence type="ECO:0000256" key="1">
    <source>
        <dbReference type="ARBA" id="ARBA00004147"/>
    </source>
</evidence>
<dbReference type="PROSITE" id="PS50076">
    <property type="entry name" value="DNAJ_2"/>
    <property type="match status" value="1"/>
</dbReference>
<evidence type="ECO:0000256" key="9">
    <source>
        <dbReference type="ARBA" id="ARBA00022771"/>
    </source>
</evidence>
<keyword evidence="7" id="KW-0945">Host-virus interaction</keyword>
<keyword evidence="14" id="KW-0804">Transcription</keyword>
<dbReference type="EMBL" id="JQ958891">
    <property type="protein sequence ID" value="AFP94204.1"/>
    <property type="molecule type" value="Genomic_DNA"/>
</dbReference>
<dbReference type="SUPFAM" id="SSF46565">
    <property type="entry name" value="Chaperone J-domain"/>
    <property type="match status" value="1"/>
</dbReference>
<dbReference type="KEGG" id="vg:26101534"/>
<dbReference type="CDD" id="cd06257">
    <property type="entry name" value="DnaJ"/>
    <property type="match status" value="1"/>
</dbReference>
<evidence type="ECO:0000256" key="11">
    <source>
        <dbReference type="ARBA" id="ARBA00022990"/>
    </source>
</evidence>
<keyword evidence="9" id="KW-0863">Zinc-finger</keyword>
<keyword evidence="15" id="KW-1035">Host cytoplasm</keyword>
<evidence type="ECO:0000256" key="7">
    <source>
        <dbReference type="ARBA" id="ARBA00022581"/>
    </source>
</evidence>
<dbReference type="InterPro" id="IPR001623">
    <property type="entry name" value="DnaJ_domain"/>
</dbReference>
<evidence type="ECO:0000256" key="12">
    <source>
        <dbReference type="ARBA" id="ARBA00023015"/>
    </source>
</evidence>
<dbReference type="GO" id="GO:0008270">
    <property type="term" value="F:zinc ion binding"/>
    <property type="evidence" value="ECO:0007669"/>
    <property type="project" value="UniProtKB-KW"/>
</dbReference>
<evidence type="ECO:0000313" key="18">
    <source>
        <dbReference type="Proteomes" id="UP000167685"/>
    </source>
</evidence>
<dbReference type="SMART" id="SM00271">
    <property type="entry name" value="DnaJ"/>
    <property type="match status" value="1"/>
</dbReference>
<accession>J3TNZ9</accession>
<keyword evidence="11" id="KW-0007">Acetylation</keyword>
<evidence type="ECO:0000256" key="14">
    <source>
        <dbReference type="ARBA" id="ARBA00023163"/>
    </source>
</evidence>
<evidence type="ECO:0000256" key="10">
    <source>
        <dbReference type="ARBA" id="ARBA00022833"/>
    </source>
</evidence>
<evidence type="ECO:0000256" key="6">
    <source>
        <dbReference type="ARBA" id="ARBA00022562"/>
    </source>
</evidence>
<keyword evidence="6" id="KW-1048">Host nucleus</keyword>
<proteinExistence type="predicted"/>
<dbReference type="GO" id="GO:0042025">
    <property type="term" value="C:host cell nucleus"/>
    <property type="evidence" value="ECO:0007669"/>
    <property type="project" value="UniProtKB-SubCell"/>
</dbReference>
<feature type="domain" description="J" evidence="16">
    <location>
        <begin position="12"/>
        <end position="80"/>
    </location>
</feature>
<evidence type="ECO:0000256" key="8">
    <source>
        <dbReference type="ARBA" id="ARBA00022723"/>
    </source>
</evidence>
<reference evidence="17 18" key="1">
    <citation type="journal article" date="2012" name="J. Gen. Virol.">
        <title>Novel polyomaviruses in South American bats and their relationship to other members of the family Polyomaviridae.</title>
        <authorList>
            <person name="Fagrouch Z."/>
            <person name="Sarwari R."/>
            <person name="Lavergne A."/>
            <person name="Delaval M."/>
            <person name="de Thoisy B."/>
            <person name="Lacoste V."/>
            <person name="Verschoor E.J."/>
        </authorList>
    </citation>
    <scope>NUCLEOTIDE SEQUENCE [LARGE SCALE GENOMIC DNA]</scope>
    <source>
        <strain evidence="17">R266</strain>
    </source>
</reference>
<dbReference type="Gene3D" id="1.20.120.1860">
    <property type="entry name" value="Small t-antigen, unique domain"/>
    <property type="match status" value="1"/>
</dbReference>
<evidence type="ECO:0000259" key="16">
    <source>
        <dbReference type="PROSITE" id="PS50076"/>
    </source>
</evidence>